<dbReference type="InterPro" id="IPR001789">
    <property type="entry name" value="Sig_transdc_resp-reg_receiver"/>
</dbReference>
<dbReference type="SUPFAM" id="SSF52172">
    <property type="entry name" value="CheY-like"/>
    <property type="match status" value="1"/>
</dbReference>
<dbReference type="Pfam" id="PF00072">
    <property type="entry name" value="Response_reg"/>
    <property type="match status" value="1"/>
</dbReference>
<name>A0ABX7R6S4_9GAMM</name>
<evidence type="ECO:0000256" key="1">
    <source>
        <dbReference type="ARBA" id="ARBA00022553"/>
    </source>
</evidence>
<evidence type="ECO:0000256" key="2">
    <source>
        <dbReference type="PROSITE-ProRule" id="PRU00169"/>
    </source>
</evidence>
<keyword evidence="6" id="KW-1185">Reference proteome</keyword>
<keyword evidence="3" id="KW-0812">Transmembrane</keyword>
<protein>
    <submittedName>
        <fullName evidence="5">Response regulator</fullName>
    </submittedName>
</protein>
<evidence type="ECO:0000259" key="4">
    <source>
        <dbReference type="PROSITE" id="PS50110"/>
    </source>
</evidence>
<keyword evidence="3" id="KW-0472">Membrane</keyword>
<dbReference type="PANTHER" id="PTHR44591:SF3">
    <property type="entry name" value="RESPONSE REGULATORY DOMAIN-CONTAINING PROTEIN"/>
    <property type="match status" value="1"/>
</dbReference>
<dbReference type="SMART" id="SM00448">
    <property type="entry name" value="REC"/>
    <property type="match status" value="1"/>
</dbReference>
<sequence length="126" mass="13430">MKPPIIAVVDDEESVRRALYRLLASSGFDVLVYASGRDFLRHAPSIPVDCVVLDLNLGDHSGLDVLLALSAVLLLIPVVVLTGNDTSTNRARALTTGAHAYLTKPIEDELLIDAIVSAIRSRSPGA</sequence>
<evidence type="ECO:0000313" key="5">
    <source>
        <dbReference type="EMBL" id="QSX73820.1"/>
    </source>
</evidence>
<dbReference type="InterPro" id="IPR050595">
    <property type="entry name" value="Bact_response_regulator"/>
</dbReference>
<dbReference type="PANTHER" id="PTHR44591">
    <property type="entry name" value="STRESS RESPONSE REGULATOR PROTEIN 1"/>
    <property type="match status" value="1"/>
</dbReference>
<keyword evidence="3" id="KW-1133">Transmembrane helix</keyword>
<organism evidence="5 6">
    <name type="scientific">Lysobacter arenosi</name>
    <dbReference type="NCBI Taxonomy" id="2795387"/>
    <lineage>
        <taxon>Bacteria</taxon>
        <taxon>Pseudomonadati</taxon>
        <taxon>Pseudomonadota</taxon>
        <taxon>Gammaproteobacteria</taxon>
        <taxon>Lysobacterales</taxon>
        <taxon>Lysobacteraceae</taxon>
        <taxon>Lysobacter</taxon>
    </lineage>
</organism>
<feature type="transmembrane region" description="Helical" evidence="3">
    <location>
        <begin position="65"/>
        <end position="83"/>
    </location>
</feature>
<dbReference type="Gene3D" id="3.40.50.2300">
    <property type="match status" value="1"/>
</dbReference>
<gene>
    <name evidence="5" type="ORF">HIV01_011290</name>
</gene>
<proteinExistence type="predicted"/>
<evidence type="ECO:0000256" key="3">
    <source>
        <dbReference type="SAM" id="Phobius"/>
    </source>
</evidence>
<keyword evidence="1 2" id="KW-0597">Phosphoprotein</keyword>
<dbReference type="RefSeq" id="WP_207526935.1">
    <property type="nucleotide sequence ID" value="NZ_CP071517.1"/>
</dbReference>
<evidence type="ECO:0000313" key="6">
    <source>
        <dbReference type="Proteomes" id="UP000663400"/>
    </source>
</evidence>
<dbReference type="EMBL" id="CP071517">
    <property type="protein sequence ID" value="QSX73820.1"/>
    <property type="molecule type" value="Genomic_DNA"/>
</dbReference>
<feature type="domain" description="Response regulatory" evidence="4">
    <location>
        <begin position="5"/>
        <end position="119"/>
    </location>
</feature>
<accession>A0ABX7R6S4</accession>
<feature type="modified residue" description="4-aspartylphosphate" evidence="2">
    <location>
        <position position="54"/>
    </location>
</feature>
<reference evidence="5 6" key="1">
    <citation type="submission" date="2021-02" db="EMBL/GenBank/DDBJ databases">
        <title>Lysobacter arenosi sp. nov., isolated from soil of gangwondo yeongwol, south Korea.</title>
        <authorList>
            <person name="Kim K.R."/>
            <person name="Kim K.H."/>
            <person name="Jeon C.O."/>
        </authorList>
    </citation>
    <scope>NUCLEOTIDE SEQUENCE [LARGE SCALE GENOMIC DNA]</scope>
    <source>
        <strain evidence="5 6">R7</strain>
    </source>
</reference>
<dbReference type="Proteomes" id="UP000663400">
    <property type="component" value="Chromosome"/>
</dbReference>
<dbReference type="InterPro" id="IPR011006">
    <property type="entry name" value="CheY-like_superfamily"/>
</dbReference>
<dbReference type="PROSITE" id="PS50110">
    <property type="entry name" value="RESPONSE_REGULATORY"/>
    <property type="match status" value="1"/>
</dbReference>